<evidence type="ECO:0000313" key="3">
    <source>
        <dbReference type="EMBL" id="VAY87086.1"/>
    </source>
</evidence>
<dbReference type="InterPro" id="IPR008988">
    <property type="entry name" value="Transcriptional_repressor_C"/>
</dbReference>
<dbReference type="InterPro" id="IPR038157">
    <property type="entry name" value="FeoA_core_dom"/>
</dbReference>
<reference evidence="3" key="1">
    <citation type="submission" date="2018-10" db="EMBL/GenBank/DDBJ databases">
        <authorList>
            <person name="Aoki K."/>
        </authorList>
    </citation>
    <scope>NUCLEOTIDE SEQUENCE</scope>
</reference>
<dbReference type="SUPFAM" id="SSF50037">
    <property type="entry name" value="C-terminal domain of transcriptional repressors"/>
    <property type="match status" value="1"/>
</dbReference>
<proteinExistence type="predicted"/>
<dbReference type="InterPro" id="IPR007167">
    <property type="entry name" value="Fe-transptr_FeoA-like"/>
</dbReference>
<dbReference type="Pfam" id="PF04023">
    <property type="entry name" value="FeoA"/>
    <property type="match status" value="1"/>
</dbReference>
<dbReference type="AlphaFoldDB" id="A0A3B1EA53"/>
<name>A0A3B1EA53_9ZZZZ</name>
<dbReference type="PANTHER" id="PTHR42954:SF2">
    <property type="entry name" value="FE(2+) TRANSPORT PROTEIN A"/>
    <property type="match status" value="1"/>
</dbReference>
<evidence type="ECO:0000259" key="2">
    <source>
        <dbReference type="SMART" id="SM00899"/>
    </source>
</evidence>
<dbReference type="InterPro" id="IPR052713">
    <property type="entry name" value="FeoA"/>
</dbReference>
<keyword evidence="1" id="KW-0408">Iron</keyword>
<dbReference type="SMART" id="SM00899">
    <property type="entry name" value="FeoA"/>
    <property type="match status" value="1"/>
</dbReference>
<gene>
    <name evidence="3" type="ORF">MNB_ARC-1_665</name>
</gene>
<dbReference type="EMBL" id="UOYO01000020">
    <property type="protein sequence ID" value="VAY87086.1"/>
    <property type="molecule type" value="Genomic_DNA"/>
</dbReference>
<dbReference type="PANTHER" id="PTHR42954">
    <property type="entry name" value="FE(2+) TRANSPORT PROTEIN A"/>
    <property type="match status" value="1"/>
</dbReference>
<dbReference type="Gene3D" id="2.30.30.90">
    <property type="match status" value="1"/>
</dbReference>
<accession>A0A3B1EA53</accession>
<feature type="domain" description="Ferrous iron transporter FeoA-like" evidence="2">
    <location>
        <begin position="1"/>
        <end position="72"/>
    </location>
</feature>
<protein>
    <recommendedName>
        <fullName evidence="2">Ferrous iron transporter FeoA-like domain-containing protein</fullName>
    </recommendedName>
</protein>
<evidence type="ECO:0000256" key="1">
    <source>
        <dbReference type="ARBA" id="ARBA00023004"/>
    </source>
</evidence>
<dbReference type="GO" id="GO:0046914">
    <property type="term" value="F:transition metal ion binding"/>
    <property type="evidence" value="ECO:0007669"/>
    <property type="project" value="InterPro"/>
</dbReference>
<organism evidence="3">
    <name type="scientific">hydrothermal vent metagenome</name>
    <dbReference type="NCBI Taxonomy" id="652676"/>
    <lineage>
        <taxon>unclassified sequences</taxon>
        <taxon>metagenomes</taxon>
        <taxon>ecological metagenomes</taxon>
    </lineage>
</organism>
<sequence length="72" mass="8176">MTITECAINKTYIIKKLHTTGALRQRLISFGILKGVEIKYLAHTNLKSTYEIQVGKMNIALRKEEAQKIEVA</sequence>